<comment type="caution">
    <text evidence="2">The sequence shown here is derived from an EMBL/GenBank/DDBJ whole genome shotgun (WGS) entry which is preliminary data.</text>
</comment>
<sequence>MDSKFKGMAVSMGENASGASVKLENAIGDLQEVIGQKFAEAMKEARTELAAFVTEMVNAIATANALKAAEKATAEGTSTLADEILLAAEAVDEANDAMEDAKKITLEAEAFYGATSIQAGDLREAEQKLVNVLQDKKDHLEALEFIQEKEIEALKAAGKETDEVSQGSKDFVRILAELRVELEKVTEREQFLGDAYDENKAKSQAVLGAIEELIELGYKVENANIRDLLLLYGDLIEIRERAAGGGPEAPPIVSMSTGGGPFLAIFEAENEVLIEQIEIVENLERAYMSAGKNILGFMSTAFTGMAKAMGASEKEMFQIHKLFSAARTAINVIEATSKALTINPLLGIATGLLGAAAVGSILVQQPPSLGEGGIVRRPTMALIGERGPEAVVPLGAGGA</sequence>
<keyword evidence="1" id="KW-0175">Coiled coil</keyword>
<protein>
    <submittedName>
        <fullName evidence="2">Uncharacterized protein</fullName>
    </submittedName>
</protein>
<dbReference type="AlphaFoldDB" id="A0A0F9D7W6"/>
<feature type="non-terminal residue" evidence="2">
    <location>
        <position position="399"/>
    </location>
</feature>
<name>A0A0F9D7W6_9ZZZZ</name>
<dbReference type="EMBL" id="LAZR01040674">
    <property type="protein sequence ID" value="KKL13896.1"/>
    <property type="molecule type" value="Genomic_DNA"/>
</dbReference>
<gene>
    <name evidence="2" type="ORF">LCGC14_2521170</name>
</gene>
<organism evidence="2">
    <name type="scientific">marine sediment metagenome</name>
    <dbReference type="NCBI Taxonomy" id="412755"/>
    <lineage>
        <taxon>unclassified sequences</taxon>
        <taxon>metagenomes</taxon>
        <taxon>ecological metagenomes</taxon>
    </lineage>
</organism>
<evidence type="ECO:0000313" key="2">
    <source>
        <dbReference type="EMBL" id="KKL13896.1"/>
    </source>
</evidence>
<evidence type="ECO:0000256" key="1">
    <source>
        <dbReference type="SAM" id="Coils"/>
    </source>
</evidence>
<reference evidence="2" key="1">
    <citation type="journal article" date="2015" name="Nature">
        <title>Complex archaea that bridge the gap between prokaryotes and eukaryotes.</title>
        <authorList>
            <person name="Spang A."/>
            <person name="Saw J.H."/>
            <person name="Jorgensen S.L."/>
            <person name="Zaremba-Niedzwiedzka K."/>
            <person name="Martijn J."/>
            <person name="Lind A.E."/>
            <person name="van Eijk R."/>
            <person name="Schleper C."/>
            <person name="Guy L."/>
            <person name="Ettema T.J."/>
        </authorList>
    </citation>
    <scope>NUCLEOTIDE SEQUENCE</scope>
</reference>
<accession>A0A0F9D7W6</accession>
<proteinExistence type="predicted"/>
<feature type="coiled-coil region" evidence="1">
    <location>
        <begin position="87"/>
        <end position="143"/>
    </location>
</feature>